<protein>
    <recommendedName>
        <fullName evidence="3">Phosphoesterase</fullName>
        <ecNumber evidence="3">3.1.4.-</ecNumber>
    </recommendedName>
</protein>
<dbReference type="PANTHER" id="PTHR42850">
    <property type="entry name" value="METALLOPHOSPHOESTERASE"/>
    <property type="match status" value="1"/>
</dbReference>
<dbReference type="RefSeq" id="WP_014556579.1">
    <property type="nucleotide sequence ID" value="NC_017459.1"/>
</dbReference>
<organism evidence="5 6">
    <name type="scientific">Haloquadratum walsbyi (strain DSM 16854 / JCM 12705 / C23)</name>
    <dbReference type="NCBI Taxonomy" id="768065"/>
    <lineage>
        <taxon>Archaea</taxon>
        <taxon>Methanobacteriati</taxon>
        <taxon>Methanobacteriota</taxon>
        <taxon>Stenosarchaea group</taxon>
        <taxon>Halobacteria</taxon>
        <taxon>Halobacteriales</taxon>
        <taxon>Haloferacaceae</taxon>
        <taxon>Haloquadratum</taxon>
    </lineage>
</organism>
<evidence type="ECO:0000256" key="2">
    <source>
        <dbReference type="ARBA" id="ARBA00022801"/>
    </source>
</evidence>
<keyword evidence="1 3" id="KW-0479">Metal-binding</keyword>
<dbReference type="GO" id="GO:0005737">
    <property type="term" value="C:cytoplasm"/>
    <property type="evidence" value="ECO:0007669"/>
    <property type="project" value="TreeGrafter"/>
</dbReference>
<dbReference type="NCBIfam" id="TIGR00040">
    <property type="entry name" value="yfcE"/>
    <property type="match status" value="1"/>
</dbReference>
<dbReference type="GeneID" id="12448182"/>
<dbReference type="InterPro" id="IPR029052">
    <property type="entry name" value="Metallo-depent_PP-like"/>
</dbReference>
<dbReference type="HOGENOM" id="CLU_074761_1_1_2"/>
<dbReference type="SUPFAM" id="SSF56300">
    <property type="entry name" value="Metallo-dependent phosphatases"/>
    <property type="match status" value="1"/>
</dbReference>
<proteinExistence type="inferred from homology"/>
<dbReference type="PIRSF" id="PIRSF000883">
    <property type="entry name" value="Pesterase_MJ0912"/>
    <property type="match status" value="1"/>
</dbReference>
<dbReference type="KEGG" id="hwc:Hqrw_3372"/>
<sequence length="225" mass="25466">MKIGFISDVHANLPALDAILNDLQHMDKIVHAGDIVGYNAFPREVIECFQEQNIDSIAGNHDRGISDSDDFDFPRPALEVINWTMGELTIENKEFINRLPTELRLEIDGYTILVVHGSPYEPNEYIYPTDLTLELVEGLDETIDVLILGHTHYPIVTKLSGVLLVNPGSVGQPRDGDWRTSYAVFDTHTGTVELRRQEYNVDKTIEKAKIESFPQQIINSFRQSN</sequence>
<gene>
    <name evidence="5" type="ordered locus">Hqrw_3372</name>
</gene>
<evidence type="ECO:0000256" key="1">
    <source>
        <dbReference type="ARBA" id="ARBA00022723"/>
    </source>
</evidence>
<evidence type="ECO:0000313" key="6">
    <source>
        <dbReference type="Proteomes" id="UP000007954"/>
    </source>
</evidence>
<dbReference type="EC" id="3.1.4.-" evidence="3"/>
<dbReference type="InterPro" id="IPR020935">
    <property type="entry name" value="PdiEstase_YfcE_CS"/>
</dbReference>
<dbReference type="InterPro" id="IPR024654">
    <property type="entry name" value="Calcineurin-like_PHP_lpxH"/>
</dbReference>
<dbReference type="Pfam" id="PF12850">
    <property type="entry name" value="Metallophos_2"/>
    <property type="match status" value="1"/>
</dbReference>
<comment type="similarity">
    <text evidence="3">Belongs to the metallophosphoesterase superfamily. YfcE family.</text>
</comment>
<dbReference type="PROSITE" id="PS01269">
    <property type="entry name" value="UPF0025"/>
    <property type="match status" value="1"/>
</dbReference>
<dbReference type="PANTHER" id="PTHR42850:SF2">
    <property type="entry name" value="BLL5683 PROTEIN"/>
    <property type="match status" value="1"/>
</dbReference>
<accession>G0LM22</accession>
<dbReference type="AlphaFoldDB" id="G0LM22"/>
<evidence type="ECO:0000313" key="5">
    <source>
        <dbReference type="EMBL" id="CCC41142.1"/>
    </source>
</evidence>
<dbReference type="OrthoDB" id="9937at2157"/>
<evidence type="ECO:0000256" key="3">
    <source>
        <dbReference type="RuleBase" id="RU362039"/>
    </source>
</evidence>
<keyword evidence="2 5" id="KW-0378">Hydrolase</keyword>
<name>G0LM22_HALWC</name>
<dbReference type="Gene3D" id="3.60.21.10">
    <property type="match status" value="1"/>
</dbReference>
<dbReference type="GO" id="GO:0016791">
    <property type="term" value="F:phosphatase activity"/>
    <property type="evidence" value="ECO:0007669"/>
    <property type="project" value="TreeGrafter"/>
</dbReference>
<dbReference type="EMBL" id="FR746099">
    <property type="protein sequence ID" value="CCC41142.1"/>
    <property type="molecule type" value="Genomic_DNA"/>
</dbReference>
<reference evidence="5 6" key="1">
    <citation type="journal article" date="2011" name="PLoS ONE">
        <title>Haloquadratum walsbyi: limited diversity in a global pond.</title>
        <authorList>
            <person name="Dyall-Smith M."/>
            <person name="Pfeiffer F."/>
            <person name="Klee K."/>
            <person name="Palm P."/>
            <person name="Gross K."/>
            <person name="Schuster S.C."/>
            <person name="Rampp M."/>
            <person name="Oesterhelt D."/>
        </authorList>
    </citation>
    <scope>NUCLEOTIDE SEQUENCE [LARGE SCALE GENOMIC DNA]</scope>
    <source>
        <strain evidence="6">DSM 16854 / JCM 12705 / C23</strain>
    </source>
</reference>
<evidence type="ECO:0000259" key="4">
    <source>
        <dbReference type="Pfam" id="PF12850"/>
    </source>
</evidence>
<comment type="cofactor">
    <cofactor evidence="3">
        <name>a divalent metal cation</name>
        <dbReference type="ChEBI" id="CHEBI:60240"/>
    </cofactor>
</comment>
<dbReference type="InterPro" id="IPR011152">
    <property type="entry name" value="Pesterase_MJ0912"/>
</dbReference>
<dbReference type="InterPro" id="IPR000979">
    <property type="entry name" value="Phosphodiesterase_MJ0936/Vps29"/>
</dbReference>
<dbReference type="InterPro" id="IPR050126">
    <property type="entry name" value="Ap4A_hydrolase"/>
</dbReference>
<dbReference type="GO" id="GO:0046872">
    <property type="term" value="F:metal ion binding"/>
    <property type="evidence" value="ECO:0007669"/>
    <property type="project" value="UniProtKB-KW"/>
</dbReference>
<feature type="domain" description="Calcineurin-like phosphoesterase" evidence="4">
    <location>
        <begin position="1"/>
        <end position="189"/>
    </location>
</feature>
<dbReference type="Proteomes" id="UP000007954">
    <property type="component" value="Chromosome"/>
</dbReference>